<organism evidence="2 3">
    <name type="scientific">Schizopora paradoxa</name>
    <dbReference type="NCBI Taxonomy" id="27342"/>
    <lineage>
        <taxon>Eukaryota</taxon>
        <taxon>Fungi</taxon>
        <taxon>Dikarya</taxon>
        <taxon>Basidiomycota</taxon>
        <taxon>Agaricomycotina</taxon>
        <taxon>Agaricomycetes</taxon>
        <taxon>Hymenochaetales</taxon>
        <taxon>Schizoporaceae</taxon>
        <taxon>Schizopora</taxon>
    </lineage>
</organism>
<dbReference type="EMBL" id="KQ086070">
    <property type="protein sequence ID" value="KLO08984.1"/>
    <property type="molecule type" value="Genomic_DNA"/>
</dbReference>
<feature type="chain" id="PRO_5005201620" evidence="1">
    <location>
        <begin position="21"/>
        <end position="175"/>
    </location>
</feature>
<dbReference type="Proteomes" id="UP000053477">
    <property type="component" value="Unassembled WGS sequence"/>
</dbReference>
<dbReference type="AlphaFoldDB" id="A0A0H2RB01"/>
<evidence type="ECO:0000313" key="2">
    <source>
        <dbReference type="EMBL" id="KLO08984.1"/>
    </source>
</evidence>
<gene>
    <name evidence="2" type="ORF">SCHPADRAFT_944003</name>
</gene>
<dbReference type="InParanoid" id="A0A0H2RB01"/>
<evidence type="ECO:0000256" key="1">
    <source>
        <dbReference type="SAM" id="SignalP"/>
    </source>
</evidence>
<name>A0A0H2RB01_9AGAM</name>
<keyword evidence="3" id="KW-1185">Reference proteome</keyword>
<protein>
    <submittedName>
        <fullName evidence="2">Uncharacterized protein</fullName>
    </submittedName>
</protein>
<sequence>MLKFTALFALSFAAIAAAGASDGMLPGDACDLSIFLRDHDGPSSLDSASSANEPVDLGNTTFDPFAFVNYPVIVNMMFNTQGMTQSLAPTQTEAAFAEMATSTQTADRDDENVVVDEAGKHGAVAPENVGRCVRVGSGCSSSSCRGSMCYMGAEDHRCHVYKPEACVNCYCVKVA</sequence>
<feature type="signal peptide" evidence="1">
    <location>
        <begin position="1"/>
        <end position="20"/>
    </location>
</feature>
<evidence type="ECO:0000313" key="3">
    <source>
        <dbReference type="Proteomes" id="UP000053477"/>
    </source>
</evidence>
<keyword evidence="1" id="KW-0732">Signal</keyword>
<reference evidence="2 3" key="1">
    <citation type="submission" date="2015-04" db="EMBL/GenBank/DDBJ databases">
        <title>Complete genome sequence of Schizopora paradoxa KUC8140, a cosmopolitan wood degrader in East Asia.</title>
        <authorList>
            <consortium name="DOE Joint Genome Institute"/>
            <person name="Min B."/>
            <person name="Park H."/>
            <person name="Jang Y."/>
            <person name="Kim J.-J."/>
            <person name="Kim K.H."/>
            <person name="Pangilinan J."/>
            <person name="Lipzen A."/>
            <person name="Riley R."/>
            <person name="Grigoriev I.V."/>
            <person name="Spatafora J.W."/>
            <person name="Choi I.-G."/>
        </authorList>
    </citation>
    <scope>NUCLEOTIDE SEQUENCE [LARGE SCALE GENOMIC DNA]</scope>
    <source>
        <strain evidence="2 3">KUC8140</strain>
    </source>
</reference>
<accession>A0A0H2RB01</accession>
<proteinExistence type="predicted"/>